<dbReference type="Proteomes" id="UP001600941">
    <property type="component" value="Unassembled WGS sequence"/>
</dbReference>
<keyword evidence="2" id="KW-0378">Hydrolase</keyword>
<evidence type="ECO:0000313" key="5">
    <source>
        <dbReference type="Proteomes" id="UP001600941"/>
    </source>
</evidence>
<comment type="similarity">
    <text evidence="1">Belongs to the sulfatase family.</text>
</comment>
<dbReference type="CDD" id="cd16148">
    <property type="entry name" value="sulfatase_like"/>
    <property type="match status" value="1"/>
</dbReference>
<dbReference type="SUPFAM" id="SSF53649">
    <property type="entry name" value="Alkaline phosphatase-like"/>
    <property type="match status" value="1"/>
</dbReference>
<dbReference type="PANTHER" id="PTHR42693:SF53">
    <property type="entry name" value="ENDO-4-O-SULFATASE"/>
    <property type="match status" value="1"/>
</dbReference>
<dbReference type="Pfam" id="PF00884">
    <property type="entry name" value="Sulfatase"/>
    <property type="match status" value="1"/>
</dbReference>
<comment type="caution">
    <text evidence="4">The sequence shown here is derived from an EMBL/GenBank/DDBJ whole genome shotgun (WGS) entry which is preliminary data.</text>
</comment>
<evidence type="ECO:0000256" key="2">
    <source>
        <dbReference type="ARBA" id="ARBA00022801"/>
    </source>
</evidence>
<dbReference type="InterPro" id="IPR050738">
    <property type="entry name" value="Sulfatase"/>
</dbReference>
<sequence>MRTVLVLMDTLNRRYLKTYDENAVGITPNIDRFSRDCVIYDSHYIGSAPCMPARRDIFTGRMQFLERGWGGIEPFDITLPQVLRENGVYTHITTDHTHYFEIGGENYCDLFNTWDYHRGQEFDAWVSSVRQPWVDPEGYGRKSPQYLLNRSRFLTEEEFPTPKTLRSACDWAEDNRGCDDFFLMVESFDPHEPFDCPEEYLRMYHDTYEGREFNWSSYAPVTEPPDAVAHLEKCYLATLTMTDRWFGRFIDSLKKNGLYEDTLIILTTDHGHMLGEHGFTGKNFMHAYNEMAHIPLMMKRPGKENRGKRVTQLTQNIDLMPTILEHHNCRIPERVKGISLVKTMDGRAEAREQVIYGWFGRAVNVCDGKYVYFRAPKSLENQPLHQYCGIPSTVWRYFGEEYAEEIEMGRYLSYTRYPVYKIPIKKPEDYSGDIAFVSESQLFDQEEDYYQMHPLKDEKLEMIMCKKLVRGMKEAEAPQEQYIRLGVDSL</sequence>
<dbReference type="InterPro" id="IPR000917">
    <property type="entry name" value="Sulfatase_N"/>
</dbReference>
<name>A0ABQ0BMG5_9FIRM</name>
<evidence type="ECO:0000259" key="3">
    <source>
        <dbReference type="Pfam" id="PF00884"/>
    </source>
</evidence>
<reference evidence="4 5" key="1">
    <citation type="submission" date="2024-04" db="EMBL/GenBank/DDBJ databases">
        <title>Defined microbial consortia suppress multidrug-resistant proinflammatory Enterobacteriaceae via ecological control.</title>
        <authorList>
            <person name="Furuichi M."/>
            <person name="Kawaguchi T."/>
            <person name="Pust M."/>
            <person name="Yasuma K."/>
            <person name="Plichta D."/>
            <person name="Hasegawa N."/>
            <person name="Ohya T."/>
            <person name="Bhattarai S."/>
            <person name="Sasajima S."/>
            <person name="Aoto Y."/>
            <person name="Tuganbaev T."/>
            <person name="Yaginuma M."/>
            <person name="Ueda M."/>
            <person name="Okahashi N."/>
            <person name="Amafuji K."/>
            <person name="Kiridooshi Y."/>
            <person name="Sugita K."/>
            <person name="Strazar M."/>
            <person name="Skelly A."/>
            <person name="Suda W."/>
            <person name="Hattori M."/>
            <person name="Nakamoto N."/>
            <person name="Caballero S."/>
            <person name="Norman J."/>
            <person name="Olle B."/>
            <person name="Tanoue T."/>
            <person name="Arita M."/>
            <person name="Bucci V."/>
            <person name="Atarashi K."/>
            <person name="Xavier R."/>
            <person name="Honda K."/>
        </authorList>
    </citation>
    <scope>NUCLEOTIDE SEQUENCE [LARGE SCALE GENOMIC DNA]</scope>
    <source>
        <strain evidence="5">k34-0107-D12</strain>
    </source>
</reference>
<dbReference type="InterPro" id="IPR017850">
    <property type="entry name" value="Alkaline_phosphatase_core_sf"/>
</dbReference>
<protein>
    <submittedName>
        <fullName evidence="4">Sulfatase</fullName>
    </submittedName>
</protein>
<dbReference type="EMBL" id="BAABZQ010000001">
    <property type="protein sequence ID" value="GAA6497715.1"/>
    <property type="molecule type" value="Genomic_DNA"/>
</dbReference>
<proteinExistence type="inferred from homology"/>
<accession>A0ABQ0BMG5</accession>
<dbReference type="RefSeq" id="WP_256129561.1">
    <property type="nucleotide sequence ID" value="NZ_BAABZQ010000001.1"/>
</dbReference>
<feature type="domain" description="Sulfatase N-terminal" evidence="3">
    <location>
        <begin position="3"/>
        <end position="326"/>
    </location>
</feature>
<evidence type="ECO:0000313" key="4">
    <source>
        <dbReference type="EMBL" id="GAA6497715.1"/>
    </source>
</evidence>
<gene>
    <name evidence="4" type="ORF">K340107D12_05310</name>
</gene>
<organism evidence="4 5">
    <name type="scientific">Blautia parvula</name>
    <dbReference type="NCBI Taxonomy" id="2877527"/>
    <lineage>
        <taxon>Bacteria</taxon>
        <taxon>Bacillati</taxon>
        <taxon>Bacillota</taxon>
        <taxon>Clostridia</taxon>
        <taxon>Lachnospirales</taxon>
        <taxon>Lachnospiraceae</taxon>
        <taxon>Blautia</taxon>
    </lineage>
</organism>
<keyword evidence="5" id="KW-1185">Reference proteome</keyword>
<dbReference type="Gene3D" id="3.40.720.10">
    <property type="entry name" value="Alkaline Phosphatase, subunit A"/>
    <property type="match status" value="1"/>
</dbReference>
<dbReference type="PANTHER" id="PTHR42693">
    <property type="entry name" value="ARYLSULFATASE FAMILY MEMBER"/>
    <property type="match status" value="1"/>
</dbReference>
<evidence type="ECO:0000256" key="1">
    <source>
        <dbReference type="ARBA" id="ARBA00008779"/>
    </source>
</evidence>